<evidence type="ECO:0000256" key="2">
    <source>
        <dbReference type="ARBA" id="ARBA00022603"/>
    </source>
</evidence>
<dbReference type="Pfam" id="PF08123">
    <property type="entry name" value="DOT1"/>
    <property type="match status" value="1"/>
</dbReference>
<evidence type="ECO:0000313" key="7">
    <source>
        <dbReference type="Proteomes" id="UP001530400"/>
    </source>
</evidence>
<dbReference type="SUPFAM" id="SSF53335">
    <property type="entry name" value="S-adenosyl-L-methionine-dependent methyltransferases"/>
    <property type="match status" value="1"/>
</dbReference>
<organism evidence="6 7">
    <name type="scientific">Cyclotella atomus</name>
    <dbReference type="NCBI Taxonomy" id="382360"/>
    <lineage>
        <taxon>Eukaryota</taxon>
        <taxon>Sar</taxon>
        <taxon>Stramenopiles</taxon>
        <taxon>Ochrophyta</taxon>
        <taxon>Bacillariophyta</taxon>
        <taxon>Coscinodiscophyceae</taxon>
        <taxon>Thalassiosirophycidae</taxon>
        <taxon>Stephanodiscales</taxon>
        <taxon>Stephanodiscaceae</taxon>
        <taxon>Cyclotella</taxon>
    </lineage>
</organism>
<dbReference type="Gene3D" id="3.40.50.150">
    <property type="entry name" value="Vaccinia Virus protein VP39"/>
    <property type="match status" value="1"/>
</dbReference>
<comment type="similarity">
    <text evidence="1">Belongs to the ANT/ATPSC lysine N-methyltransferase family.</text>
</comment>
<dbReference type="CDD" id="cd02440">
    <property type="entry name" value="AdoMet_MTases"/>
    <property type="match status" value="1"/>
</dbReference>
<evidence type="ECO:0000313" key="6">
    <source>
        <dbReference type="EMBL" id="KAL3793266.1"/>
    </source>
</evidence>
<keyword evidence="3" id="KW-0808">Transferase</keyword>
<name>A0ABD3Q1C9_9STRA</name>
<dbReference type="InterPro" id="IPR026170">
    <property type="entry name" value="FAM173A/B"/>
</dbReference>
<feature type="domain" description="DOT1" evidence="5">
    <location>
        <begin position="192"/>
        <end position="245"/>
    </location>
</feature>
<dbReference type="InterPro" id="IPR025789">
    <property type="entry name" value="DOT1_dom"/>
</dbReference>
<sequence length="344" mass="38236">MMANPQSIASPADDEEIELLRSMGLLDLLNEPNSSSSEAPQHLQSTNDRIDSALEVCDHVNENDIPPSARAGLWSRFRNLMRWSSEIIELSENAAPTNAQLATNTTSSFNQTKNISSENLSLLFESNSGDERDITSKSNNTIMLGIGGTLFLLPHLAILLSLPPVLQRRGAPYLPTFKSKLNVMFDLIRIQIKQQSHPRRNLQFVDLGSGDGRVVFRAAREGLFHKSVGFEINPTLHLFAQARKLMSPKYWHTTRFQCGDLWKIQLSNYDVVAVYGLAPIMDRLGTKMKEELKPGAIVVSNVFQIPGWRSVSNCKNDDGTTLVGKGIYLYKVPECFGDDAASQS</sequence>
<gene>
    <name evidence="6" type="ORF">ACHAWO_001871</name>
</gene>
<dbReference type="GO" id="GO:0032259">
    <property type="term" value="P:methylation"/>
    <property type="evidence" value="ECO:0007669"/>
    <property type="project" value="UniProtKB-KW"/>
</dbReference>
<keyword evidence="7" id="KW-1185">Reference proteome</keyword>
<reference evidence="6 7" key="1">
    <citation type="submission" date="2024-10" db="EMBL/GenBank/DDBJ databases">
        <title>Updated reference genomes for cyclostephanoid diatoms.</title>
        <authorList>
            <person name="Roberts W.R."/>
            <person name="Alverson A.J."/>
        </authorList>
    </citation>
    <scope>NUCLEOTIDE SEQUENCE [LARGE SCALE GENOMIC DNA]</scope>
    <source>
        <strain evidence="6 7">AJA010-31</strain>
    </source>
</reference>
<comment type="caution">
    <text evidence="6">The sequence shown here is derived from an EMBL/GenBank/DDBJ whole genome shotgun (WGS) entry which is preliminary data.</text>
</comment>
<evidence type="ECO:0000256" key="4">
    <source>
        <dbReference type="ARBA" id="ARBA00022691"/>
    </source>
</evidence>
<dbReference type="PANTHER" id="PTHR13610:SF9">
    <property type="entry name" value="FI06469P"/>
    <property type="match status" value="1"/>
</dbReference>
<dbReference type="Proteomes" id="UP001530400">
    <property type="component" value="Unassembled WGS sequence"/>
</dbReference>
<protein>
    <recommendedName>
        <fullName evidence="5">DOT1 domain-containing protein</fullName>
    </recommendedName>
</protein>
<evidence type="ECO:0000256" key="3">
    <source>
        <dbReference type="ARBA" id="ARBA00022679"/>
    </source>
</evidence>
<proteinExistence type="inferred from homology"/>
<dbReference type="PANTHER" id="PTHR13610">
    <property type="entry name" value="METHYLTRANSFERASE DOMAIN-CONTAINING PROTEIN"/>
    <property type="match status" value="1"/>
</dbReference>
<dbReference type="InterPro" id="IPR029063">
    <property type="entry name" value="SAM-dependent_MTases_sf"/>
</dbReference>
<evidence type="ECO:0000256" key="1">
    <source>
        <dbReference type="ARBA" id="ARBA00010633"/>
    </source>
</evidence>
<keyword evidence="4" id="KW-0949">S-adenosyl-L-methionine</keyword>
<dbReference type="EMBL" id="JALLPJ020000399">
    <property type="protein sequence ID" value="KAL3793266.1"/>
    <property type="molecule type" value="Genomic_DNA"/>
</dbReference>
<accession>A0ABD3Q1C9</accession>
<dbReference type="GO" id="GO:0016279">
    <property type="term" value="F:protein-lysine N-methyltransferase activity"/>
    <property type="evidence" value="ECO:0007669"/>
    <property type="project" value="UniProtKB-ARBA"/>
</dbReference>
<keyword evidence="2" id="KW-0489">Methyltransferase</keyword>
<dbReference type="AlphaFoldDB" id="A0ABD3Q1C9"/>
<evidence type="ECO:0000259" key="5">
    <source>
        <dbReference type="Pfam" id="PF08123"/>
    </source>
</evidence>